<sequence>MSIQNSYAQTDTLVVRGKIENLTARLYRQASEVVVARVNILQPNHEIIRAAPLQPNGSFELKMPLIFPKEECYLTYNNVVMPFLGSKGVVEVTIYADSLAKSDIPLRFAGVNAEVNNLHAQFYIQRKKWLEANPATTTNTTDASKYWQHLDTESNRQIAFFRSLPAFTKAPPLLEEWVVSSIENTAKAQLYSFLQQTLQRVPNSLWVISSTETEQRTTRMGPQGKPIVTVADLDQSSLLTFARADFFQQFSAHAQLTTPALSINTLPVAKVASLILTYIPDISEEQKSKLLEISLGGSAKTRDLTMLNTLFSKKRDTLEVINTFELENRKYSFYFGDRGVDYLNATFYVRHLYTAPILNKMVWYQHIRPTLTSPYYQKSLDELHHIECNDSTAINEAHDIIDLQTQGNFEAELGNGITLYQKIYMGGREFWDEIKRKVRGTPTYLLFWTNDEYGMRALAEARQLEASLPKGQLNFVYLSEYKESTNVWVENVVKRKSRGLHGKLTQDQNEFLEAEWEITRAPYAVILDAQGRYIKRDAPLPGDREGWSKIWPKVFKR</sequence>
<keyword evidence="2" id="KW-1185">Reference proteome</keyword>
<dbReference type="AlphaFoldDB" id="A0A7W5ZK98"/>
<dbReference type="Proteomes" id="UP000541352">
    <property type="component" value="Unassembled WGS sequence"/>
</dbReference>
<proteinExistence type="predicted"/>
<dbReference type="EMBL" id="JACIBY010000005">
    <property type="protein sequence ID" value="MBB3838882.1"/>
    <property type="molecule type" value="Genomic_DNA"/>
</dbReference>
<reference evidence="1 2" key="1">
    <citation type="submission" date="2020-08" db="EMBL/GenBank/DDBJ databases">
        <title>Genomic Encyclopedia of Type Strains, Phase IV (KMG-IV): sequencing the most valuable type-strain genomes for metagenomic binning, comparative biology and taxonomic classification.</title>
        <authorList>
            <person name="Goeker M."/>
        </authorList>
    </citation>
    <scope>NUCLEOTIDE SEQUENCE [LARGE SCALE GENOMIC DNA]</scope>
    <source>
        <strain evidence="1 2">DSM 17976</strain>
    </source>
</reference>
<comment type="caution">
    <text evidence="1">The sequence shown here is derived from an EMBL/GenBank/DDBJ whole genome shotgun (WGS) entry which is preliminary data.</text>
</comment>
<dbReference type="RefSeq" id="WP_221225633.1">
    <property type="nucleotide sequence ID" value="NZ_JACIBY010000005.1"/>
</dbReference>
<evidence type="ECO:0000313" key="2">
    <source>
        <dbReference type="Proteomes" id="UP000541352"/>
    </source>
</evidence>
<protein>
    <submittedName>
        <fullName evidence="1">Uncharacterized protein</fullName>
    </submittedName>
</protein>
<organism evidence="1 2">
    <name type="scientific">Runella defluvii</name>
    <dbReference type="NCBI Taxonomy" id="370973"/>
    <lineage>
        <taxon>Bacteria</taxon>
        <taxon>Pseudomonadati</taxon>
        <taxon>Bacteroidota</taxon>
        <taxon>Cytophagia</taxon>
        <taxon>Cytophagales</taxon>
        <taxon>Spirosomataceae</taxon>
        <taxon>Runella</taxon>
    </lineage>
</organism>
<gene>
    <name evidence="1" type="ORF">FHS57_002888</name>
</gene>
<evidence type="ECO:0000313" key="1">
    <source>
        <dbReference type="EMBL" id="MBB3838882.1"/>
    </source>
</evidence>
<name>A0A7W5ZK98_9BACT</name>
<accession>A0A7W5ZK98</accession>